<organism evidence="2 3">
    <name type="scientific">Monilinia fructicola</name>
    <name type="common">Brown rot fungus</name>
    <name type="synonym">Ciboria fructicola</name>
    <dbReference type="NCBI Taxonomy" id="38448"/>
    <lineage>
        <taxon>Eukaryota</taxon>
        <taxon>Fungi</taxon>
        <taxon>Dikarya</taxon>
        <taxon>Ascomycota</taxon>
        <taxon>Pezizomycotina</taxon>
        <taxon>Leotiomycetes</taxon>
        <taxon>Helotiales</taxon>
        <taxon>Sclerotiniaceae</taxon>
        <taxon>Monilinia</taxon>
    </lineage>
</organism>
<feature type="compositionally biased region" description="Polar residues" evidence="1">
    <location>
        <begin position="50"/>
        <end position="95"/>
    </location>
</feature>
<evidence type="ECO:0000313" key="3">
    <source>
        <dbReference type="Proteomes" id="UP000322873"/>
    </source>
</evidence>
<feature type="compositionally biased region" description="Polar residues" evidence="1">
    <location>
        <begin position="30"/>
        <end position="41"/>
    </location>
</feature>
<feature type="region of interest" description="Disordered" evidence="1">
    <location>
        <begin position="1"/>
        <end position="95"/>
    </location>
</feature>
<comment type="caution">
    <text evidence="2">The sequence shown here is derived from an EMBL/GenBank/DDBJ whole genome shotgun (WGS) entry which is preliminary data.</text>
</comment>
<name>A0A5M9K573_MONFR</name>
<dbReference type="AlphaFoldDB" id="A0A5M9K573"/>
<dbReference type="EMBL" id="VICG01000001">
    <property type="protein sequence ID" value="KAA8576974.1"/>
    <property type="molecule type" value="Genomic_DNA"/>
</dbReference>
<dbReference type="Proteomes" id="UP000322873">
    <property type="component" value="Unassembled WGS sequence"/>
</dbReference>
<feature type="region of interest" description="Disordered" evidence="1">
    <location>
        <begin position="194"/>
        <end position="244"/>
    </location>
</feature>
<feature type="region of interest" description="Disordered" evidence="1">
    <location>
        <begin position="125"/>
        <end position="147"/>
    </location>
</feature>
<accession>A0A5M9K573</accession>
<keyword evidence="3" id="KW-1185">Reference proteome</keyword>
<gene>
    <name evidence="2" type="ORF">EYC84_007000</name>
</gene>
<sequence length="244" mass="27725">MGGVSVQRPLRNTSSPNIPEQIVESPGRGVTSSPRNFSPLSSPFGGHPTSPGTNTSSRSMAPTSEPNQFSPSQFHSSTTSQMGSESGSNRDSFYNHHANTSSSIFAEDGDDIPLSHRRDLIRQSTQQPLIQPATSFNSHQPRRQSGAINPMAREQQLATWRASVTHDCRFINRRRWNGVERQRSVLWQERRAEEMRRAVERSKKEEREERRDERMRANGAGMEELHRKMLSRMQDEARRNDVSL</sequence>
<protein>
    <submittedName>
        <fullName evidence="2">Uncharacterized protein</fullName>
    </submittedName>
</protein>
<proteinExistence type="predicted"/>
<evidence type="ECO:0000256" key="1">
    <source>
        <dbReference type="SAM" id="MobiDB-lite"/>
    </source>
</evidence>
<reference evidence="2 3" key="1">
    <citation type="submission" date="2019-06" db="EMBL/GenBank/DDBJ databases">
        <title>Genome Sequence of the Brown Rot Fungal Pathogen Monilinia fructicola.</title>
        <authorList>
            <person name="De Miccolis Angelini R.M."/>
            <person name="Landi L."/>
            <person name="Abate D."/>
            <person name="Pollastro S."/>
            <person name="Romanazzi G."/>
            <person name="Faretra F."/>
        </authorList>
    </citation>
    <scope>NUCLEOTIDE SEQUENCE [LARGE SCALE GENOMIC DNA]</scope>
    <source>
        <strain evidence="2 3">Mfrc123</strain>
    </source>
</reference>
<feature type="compositionally biased region" description="Polar residues" evidence="1">
    <location>
        <begin position="125"/>
        <end position="139"/>
    </location>
</feature>
<feature type="compositionally biased region" description="Basic and acidic residues" evidence="1">
    <location>
        <begin position="194"/>
        <end position="216"/>
    </location>
</feature>
<dbReference type="VEuPathDB" id="FungiDB:MFRU_023g00980"/>
<evidence type="ECO:0000313" key="2">
    <source>
        <dbReference type="EMBL" id="KAA8576974.1"/>
    </source>
</evidence>
<feature type="compositionally biased region" description="Basic and acidic residues" evidence="1">
    <location>
        <begin position="223"/>
        <end position="244"/>
    </location>
</feature>